<dbReference type="Gene3D" id="2.60.40.1240">
    <property type="match status" value="1"/>
</dbReference>
<name>A0A4R5YKS4_9MICO</name>
<evidence type="ECO:0008006" key="4">
    <source>
        <dbReference type="Google" id="ProtNLM"/>
    </source>
</evidence>
<dbReference type="InterPro" id="IPR029050">
    <property type="entry name" value="Immunoprotect_excell_Ig-like"/>
</dbReference>
<keyword evidence="1" id="KW-0732">Signal</keyword>
<sequence length="183" mass="19264">MKRIAVWVGGIALLVAAWGITQVSPGQELTESSFVETVGIGERAVGRQMAVTVTDVAAAQRISDGTGWAADGSWVVVDVRAEAVTTEEGAVLGLITLVIDGDTYRASERPVSLLRRVLEVGAPTTGSVAFEVPASLRDGEAVIRFTVSDRDWRLDSVVEFPVDLGTLSWDGERELAPVAGGGV</sequence>
<gene>
    <name evidence="2" type="ORF">E2R54_12670</name>
</gene>
<proteinExistence type="predicted"/>
<evidence type="ECO:0000256" key="1">
    <source>
        <dbReference type="ARBA" id="ARBA00022729"/>
    </source>
</evidence>
<reference evidence="2 3" key="1">
    <citation type="submission" date="2019-03" db="EMBL/GenBank/DDBJ databases">
        <title>Genome Sequencing and Assembly of Various Microbes Isolated from Partially Reclaimed Soil and Acid Mine Drainage (AMD) Site.</title>
        <authorList>
            <person name="Steinbock B."/>
            <person name="Bechtold R."/>
            <person name="Sevigny J.L."/>
            <person name="Thomas D."/>
            <person name="Cuthill L.R."/>
            <person name="Aveiro Johannsen E.J."/>
            <person name="Thomas K."/>
            <person name="Ghosh A."/>
        </authorList>
    </citation>
    <scope>NUCLEOTIDE SEQUENCE [LARGE SCALE GENOMIC DNA]</scope>
    <source>
        <strain evidence="2 3">F-B2</strain>
    </source>
</reference>
<comment type="caution">
    <text evidence="2">The sequence shown here is derived from an EMBL/GenBank/DDBJ whole genome shotgun (WGS) entry which is preliminary data.</text>
</comment>
<evidence type="ECO:0000313" key="2">
    <source>
        <dbReference type="EMBL" id="TDL44017.1"/>
    </source>
</evidence>
<dbReference type="RefSeq" id="WP_133399984.1">
    <property type="nucleotide sequence ID" value="NZ_SMZX01000002.1"/>
</dbReference>
<dbReference type="Proteomes" id="UP000295633">
    <property type="component" value="Unassembled WGS sequence"/>
</dbReference>
<evidence type="ECO:0000313" key="3">
    <source>
        <dbReference type="Proteomes" id="UP000295633"/>
    </source>
</evidence>
<dbReference type="EMBL" id="SMZX01000002">
    <property type="protein sequence ID" value="TDL44017.1"/>
    <property type="molecule type" value="Genomic_DNA"/>
</dbReference>
<protein>
    <recommendedName>
        <fullName evidence="4">DUF4352 domain-containing protein</fullName>
    </recommendedName>
</protein>
<dbReference type="AlphaFoldDB" id="A0A4R5YKS4"/>
<organism evidence="2 3">
    <name type="scientific">Microbacterium oleivorans</name>
    <dbReference type="NCBI Taxonomy" id="273677"/>
    <lineage>
        <taxon>Bacteria</taxon>
        <taxon>Bacillati</taxon>
        <taxon>Actinomycetota</taxon>
        <taxon>Actinomycetes</taxon>
        <taxon>Micrococcales</taxon>
        <taxon>Microbacteriaceae</taxon>
        <taxon>Microbacterium</taxon>
    </lineage>
</organism>
<accession>A0A4R5YKS4</accession>